<dbReference type="InterPro" id="IPR001818">
    <property type="entry name" value="Pept_M10_metallopeptidase"/>
</dbReference>
<name>A0AAE9S0L9_9GAMM</name>
<proteinExistence type="predicted"/>
<evidence type="ECO:0000256" key="6">
    <source>
        <dbReference type="SAM" id="MobiDB-lite"/>
    </source>
</evidence>
<sequence length="298" mass="35101">MHRLGLTLLFLAILWLSYQSHAHYQLRYNAWSDRVFHPFDQRLRFRIGNVDPRFGLTQAQVMQLSQEALEIWHQGTQQTLFVYDPNAKLSIELIYDQRQQDADALKQTQQKLDHGKNQNNRSSDNIERARTQLDLTQHRLEQQKQQLEAEYRYVLSQQAQVQSAQQQQNLRDQLIQLQYRIAQFEQEAAYFQQQNHSFNQQVDQHNVGIAQLNQQILQAQQRFPAREFHKGVFMGNKIEIYQFDGNDDLRLTIAHELGHALGLAHHNDPQALMYPILGEQKLQHFKLKAADLQLLASR</sequence>
<dbReference type="GO" id="GO:0006508">
    <property type="term" value="P:proteolysis"/>
    <property type="evidence" value="ECO:0007669"/>
    <property type="project" value="UniProtKB-KW"/>
</dbReference>
<evidence type="ECO:0000256" key="1">
    <source>
        <dbReference type="ARBA" id="ARBA00022670"/>
    </source>
</evidence>
<dbReference type="RefSeq" id="WP_252220805.1">
    <property type="nucleotide sequence ID" value="NZ_CP098732.1"/>
</dbReference>
<dbReference type="InterPro" id="IPR021190">
    <property type="entry name" value="Pept_M10A"/>
</dbReference>
<evidence type="ECO:0000256" key="3">
    <source>
        <dbReference type="ARBA" id="ARBA00022801"/>
    </source>
</evidence>
<dbReference type="InterPro" id="IPR024079">
    <property type="entry name" value="MetalloPept_cat_dom_sf"/>
</dbReference>
<dbReference type="KEGG" id="atz:M5E07_16170"/>
<dbReference type="EC" id="3.4.24.-" evidence="8"/>
<feature type="coiled-coil region" evidence="5">
    <location>
        <begin position="126"/>
        <end position="222"/>
    </location>
</feature>
<feature type="region of interest" description="Disordered" evidence="6">
    <location>
        <begin position="104"/>
        <end position="126"/>
    </location>
</feature>
<dbReference type="GO" id="GO:0008270">
    <property type="term" value="F:zinc ion binding"/>
    <property type="evidence" value="ECO:0007669"/>
    <property type="project" value="InterPro"/>
</dbReference>
<keyword evidence="1" id="KW-0645">Protease</keyword>
<dbReference type="AlphaFoldDB" id="A0AAE9S0L9"/>
<keyword evidence="3 8" id="KW-0378">Hydrolase</keyword>
<protein>
    <submittedName>
        <fullName evidence="8">Matrixin family metalloprotease</fullName>
        <ecNumber evidence="8">3.4.24.-</ecNumber>
    </submittedName>
</protein>
<evidence type="ECO:0000256" key="2">
    <source>
        <dbReference type="ARBA" id="ARBA00022723"/>
    </source>
</evidence>
<keyword evidence="9" id="KW-1185">Reference proteome</keyword>
<gene>
    <name evidence="8" type="ORF">M5E07_16170</name>
</gene>
<dbReference type="PRINTS" id="PR00138">
    <property type="entry name" value="MATRIXIN"/>
</dbReference>
<dbReference type="Gene3D" id="3.40.390.10">
    <property type="entry name" value="Collagenase (Catalytic Domain)"/>
    <property type="match status" value="1"/>
</dbReference>
<keyword evidence="5" id="KW-0175">Coiled coil</keyword>
<reference evidence="8" key="1">
    <citation type="submission" date="2022-06" db="EMBL/GenBank/DDBJ databases">
        <title>Isolation, identification and characterization of iprodione-degrading strains in Lhasa, Tibet.</title>
        <authorList>
            <person name="Pan H."/>
        </authorList>
    </citation>
    <scope>NUCLEOTIDE SEQUENCE</scope>
    <source>
        <strain evidence="8">Y-23</strain>
    </source>
</reference>
<dbReference type="Proteomes" id="UP001056716">
    <property type="component" value="Chromosome"/>
</dbReference>
<evidence type="ECO:0000256" key="4">
    <source>
        <dbReference type="ARBA" id="ARBA00022833"/>
    </source>
</evidence>
<dbReference type="Pfam" id="PF00413">
    <property type="entry name" value="Peptidase_M10"/>
    <property type="match status" value="1"/>
</dbReference>
<accession>A0AAE9S0L9</accession>
<feature type="domain" description="Peptidase M10 metallopeptidase" evidence="7">
    <location>
        <begin position="41"/>
        <end position="293"/>
    </location>
</feature>
<keyword evidence="4" id="KW-0862">Zinc</keyword>
<dbReference type="GO" id="GO:0031012">
    <property type="term" value="C:extracellular matrix"/>
    <property type="evidence" value="ECO:0007669"/>
    <property type="project" value="InterPro"/>
</dbReference>
<evidence type="ECO:0000313" key="8">
    <source>
        <dbReference type="EMBL" id="USE83270.1"/>
    </source>
</evidence>
<evidence type="ECO:0000313" key="9">
    <source>
        <dbReference type="Proteomes" id="UP001056716"/>
    </source>
</evidence>
<keyword evidence="2" id="KW-0479">Metal-binding</keyword>
<dbReference type="EMBL" id="CP098732">
    <property type="protein sequence ID" value="USE83270.1"/>
    <property type="molecule type" value="Genomic_DNA"/>
</dbReference>
<evidence type="ECO:0000259" key="7">
    <source>
        <dbReference type="Pfam" id="PF00413"/>
    </source>
</evidence>
<evidence type="ECO:0000256" key="5">
    <source>
        <dbReference type="SAM" id="Coils"/>
    </source>
</evidence>
<dbReference type="GO" id="GO:0004222">
    <property type="term" value="F:metalloendopeptidase activity"/>
    <property type="evidence" value="ECO:0007669"/>
    <property type="project" value="InterPro"/>
</dbReference>
<organism evidence="8 9">
    <name type="scientific">Acinetobacter tibetensis</name>
    <dbReference type="NCBI Taxonomy" id="2943497"/>
    <lineage>
        <taxon>Bacteria</taxon>
        <taxon>Pseudomonadati</taxon>
        <taxon>Pseudomonadota</taxon>
        <taxon>Gammaproteobacteria</taxon>
        <taxon>Moraxellales</taxon>
        <taxon>Moraxellaceae</taxon>
        <taxon>Acinetobacter</taxon>
    </lineage>
</organism>
<keyword evidence="8" id="KW-0482">Metalloprotease</keyword>
<dbReference type="SUPFAM" id="SSF55486">
    <property type="entry name" value="Metalloproteases ('zincins'), catalytic domain"/>
    <property type="match status" value="2"/>
</dbReference>